<accession>A0AA39GC10</accession>
<keyword evidence="5" id="KW-1185">Reference proteome</keyword>
<dbReference type="Proteomes" id="UP001175261">
    <property type="component" value="Unassembled WGS sequence"/>
</dbReference>
<comment type="caution">
    <text evidence="4">The sequence shown here is derived from an EMBL/GenBank/DDBJ whole genome shotgun (WGS) entry which is preliminary data.</text>
</comment>
<dbReference type="PANTHER" id="PTHR24320:SF148">
    <property type="entry name" value="NAD(P)-BINDING ROSSMANN-FOLD SUPERFAMILY PROTEIN"/>
    <property type="match status" value="1"/>
</dbReference>
<evidence type="ECO:0000313" key="5">
    <source>
        <dbReference type="Proteomes" id="UP001175261"/>
    </source>
</evidence>
<dbReference type="AlphaFoldDB" id="A0AA39GC10"/>
<reference evidence="4" key="1">
    <citation type="submission" date="2022-10" db="EMBL/GenBank/DDBJ databases">
        <title>Determination and structural analysis of whole genome sequence of Sarocladium strictum F4-1.</title>
        <authorList>
            <person name="Hu L."/>
            <person name="Jiang Y."/>
        </authorList>
    </citation>
    <scope>NUCLEOTIDE SEQUENCE</scope>
    <source>
        <strain evidence="4">F4-1</strain>
    </source>
</reference>
<dbReference type="SUPFAM" id="SSF51735">
    <property type="entry name" value="NAD(P)-binding Rossmann-fold domains"/>
    <property type="match status" value="1"/>
</dbReference>
<protein>
    <submittedName>
        <fullName evidence="4">Uncharacterized protein</fullName>
    </submittedName>
</protein>
<comment type="similarity">
    <text evidence="1">Belongs to the short-chain dehydrogenases/reductases (SDR) family.</text>
</comment>
<feature type="region of interest" description="Disordered" evidence="3">
    <location>
        <begin position="277"/>
        <end position="297"/>
    </location>
</feature>
<evidence type="ECO:0000256" key="2">
    <source>
        <dbReference type="ARBA" id="ARBA00023002"/>
    </source>
</evidence>
<evidence type="ECO:0000313" key="4">
    <source>
        <dbReference type="EMBL" id="KAK0384510.1"/>
    </source>
</evidence>
<evidence type="ECO:0000256" key="1">
    <source>
        <dbReference type="ARBA" id="ARBA00006484"/>
    </source>
</evidence>
<dbReference type="Gene3D" id="3.40.50.720">
    <property type="entry name" value="NAD(P)-binding Rossmann-like Domain"/>
    <property type="match status" value="1"/>
</dbReference>
<dbReference type="InterPro" id="IPR036291">
    <property type="entry name" value="NAD(P)-bd_dom_sf"/>
</dbReference>
<sequence length="297" mass="32639">MTSLAKTVVATGVSSGIGLEAVKQLLQQSQPYRIILGARNIPATEKAYGEISYDKSANQVTILPLELNNLRDVKRFAKETLEKLGKEKIDYLMVNAAISNGSEKPGPHGSKWCEALIVNHYSQHYLIHLLREKLVESKSRIVIVSSGAIRMVPDPSKMDQDLKGGAGASGQTVYCQTKFAQFLSAQWWRRELSGTNNVVAVSPGLIPGSGLGRGSGVNGTMDMPDAKTVPEGAASILAAFTRSDFPDDPERMFLTSWGKWWEKDVFEQSLDKELQKKWSPTKEQLEKEEGLEAQANS</sequence>
<dbReference type="Pfam" id="PF00106">
    <property type="entry name" value="adh_short"/>
    <property type="match status" value="1"/>
</dbReference>
<evidence type="ECO:0000256" key="3">
    <source>
        <dbReference type="SAM" id="MobiDB-lite"/>
    </source>
</evidence>
<dbReference type="PANTHER" id="PTHR24320">
    <property type="entry name" value="RETINOL DEHYDROGENASE"/>
    <property type="match status" value="1"/>
</dbReference>
<name>A0AA39GC10_SARSR</name>
<proteinExistence type="inferred from homology"/>
<dbReference type="GO" id="GO:0016491">
    <property type="term" value="F:oxidoreductase activity"/>
    <property type="evidence" value="ECO:0007669"/>
    <property type="project" value="UniProtKB-KW"/>
</dbReference>
<dbReference type="InterPro" id="IPR002347">
    <property type="entry name" value="SDR_fam"/>
</dbReference>
<dbReference type="EMBL" id="JAPDFR010000008">
    <property type="protein sequence ID" value="KAK0384510.1"/>
    <property type="molecule type" value="Genomic_DNA"/>
</dbReference>
<organism evidence="4 5">
    <name type="scientific">Sarocladium strictum</name>
    <name type="common">Black bundle disease fungus</name>
    <name type="synonym">Acremonium strictum</name>
    <dbReference type="NCBI Taxonomy" id="5046"/>
    <lineage>
        <taxon>Eukaryota</taxon>
        <taxon>Fungi</taxon>
        <taxon>Dikarya</taxon>
        <taxon>Ascomycota</taxon>
        <taxon>Pezizomycotina</taxon>
        <taxon>Sordariomycetes</taxon>
        <taxon>Hypocreomycetidae</taxon>
        <taxon>Hypocreales</taxon>
        <taxon>Sarocladiaceae</taxon>
        <taxon>Sarocladium</taxon>
    </lineage>
</organism>
<keyword evidence="2" id="KW-0560">Oxidoreductase</keyword>
<gene>
    <name evidence="4" type="ORF">NLU13_8596</name>
</gene>